<protein>
    <submittedName>
        <fullName evidence="1">Uncharacterized protein</fullName>
    </submittedName>
</protein>
<reference evidence="1" key="1">
    <citation type="submission" date="2023-07" db="EMBL/GenBank/DDBJ databases">
        <authorList>
            <consortium name="AG Swart"/>
            <person name="Singh M."/>
            <person name="Singh A."/>
            <person name="Seah K."/>
            <person name="Emmerich C."/>
        </authorList>
    </citation>
    <scope>NUCLEOTIDE SEQUENCE</scope>
    <source>
        <strain evidence="1">DP1</strain>
    </source>
</reference>
<accession>A0AAD1UCR3</accession>
<evidence type="ECO:0000313" key="2">
    <source>
        <dbReference type="Proteomes" id="UP001295684"/>
    </source>
</evidence>
<dbReference type="Proteomes" id="UP001295684">
    <property type="component" value="Unassembled WGS sequence"/>
</dbReference>
<gene>
    <name evidence="1" type="ORF">ECRASSUSDP1_LOCUS6862</name>
</gene>
<keyword evidence="2" id="KW-1185">Reference proteome</keyword>
<proteinExistence type="predicted"/>
<comment type="caution">
    <text evidence="1">The sequence shown here is derived from an EMBL/GenBank/DDBJ whole genome shotgun (WGS) entry which is preliminary data.</text>
</comment>
<sequence length="129" mass="14757">MKLKIKNGCNIILFNNCKIIIQANKIESSVTSDIQKYGQNLNFGTPKYPCQIFIKPLILLKKDFSYKIDREVTDKKTKDVIKKPLITNGSYSTNTQSNRAYQNASILQNKDLMNEMEILLYIFSAGAKQ</sequence>
<organism evidence="1 2">
    <name type="scientific">Euplotes crassus</name>
    <dbReference type="NCBI Taxonomy" id="5936"/>
    <lineage>
        <taxon>Eukaryota</taxon>
        <taxon>Sar</taxon>
        <taxon>Alveolata</taxon>
        <taxon>Ciliophora</taxon>
        <taxon>Intramacronucleata</taxon>
        <taxon>Spirotrichea</taxon>
        <taxon>Hypotrichia</taxon>
        <taxon>Euplotida</taxon>
        <taxon>Euplotidae</taxon>
        <taxon>Moneuplotes</taxon>
    </lineage>
</organism>
<dbReference type="EMBL" id="CAMPGE010006667">
    <property type="protein sequence ID" value="CAI2365542.1"/>
    <property type="molecule type" value="Genomic_DNA"/>
</dbReference>
<name>A0AAD1UCR3_EUPCR</name>
<evidence type="ECO:0000313" key="1">
    <source>
        <dbReference type="EMBL" id="CAI2365542.1"/>
    </source>
</evidence>
<dbReference type="AlphaFoldDB" id="A0AAD1UCR3"/>